<comment type="caution">
    <text evidence="3">The sequence shown here is derived from an EMBL/GenBank/DDBJ whole genome shotgun (WGS) entry which is preliminary data.</text>
</comment>
<dbReference type="Proteomes" id="UP001152320">
    <property type="component" value="Chromosome 4"/>
</dbReference>
<feature type="compositionally biased region" description="Basic residues" evidence="2">
    <location>
        <begin position="204"/>
        <end position="224"/>
    </location>
</feature>
<proteinExistence type="predicted"/>
<evidence type="ECO:0000256" key="1">
    <source>
        <dbReference type="SAM" id="Coils"/>
    </source>
</evidence>
<protein>
    <submittedName>
        <fullName evidence="3">Uncharacterized protein</fullName>
    </submittedName>
</protein>
<evidence type="ECO:0000313" key="4">
    <source>
        <dbReference type="Proteomes" id="UP001152320"/>
    </source>
</evidence>
<dbReference type="EMBL" id="JAIZAY010000004">
    <property type="protein sequence ID" value="KAJ8042919.1"/>
    <property type="molecule type" value="Genomic_DNA"/>
</dbReference>
<gene>
    <name evidence="3" type="ORF">HOLleu_09804</name>
</gene>
<evidence type="ECO:0000313" key="3">
    <source>
        <dbReference type="EMBL" id="KAJ8042919.1"/>
    </source>
</evidence>
<dbReference type="AlphaFoldDB" id="A0A9Q1CE85"/>
<keyword evidence="1" id="KW-0175">Coiled coil</keyword>
<keyword evidence="4" id="KW-1185">Reference proteome</keyword>
<feature type="region of interest" description="Disordered" evidence="2">
    <location>
        <begin position="43"/>
        <end position="66"/>
    </location>
</feature>
<feature type="region of interest" description="Disordered" evidence="2">
    <location>
        <begin position="201"/>
        <end position="224"/>
    </location>
</feature>
<reference evidence="3" key="1">
    <citation type="submission" date="2021-10" db="EMBL/GenBank/DDBJ databases">
        <title>Tropical sea cucumber genome reveals ecological adaptation and Cuvierian tubules defense mechanism.</title>
        <authorList>
            <person name="Chen T."/>
        </authorList>
    </citation>
    <scope>NUCLEOTIDE SEQUENCE</scope>
    <source>
        <strain evidence="3">Nanhai2018</strain>
        <tissue evidence="3">Muscle</tissue>
    </source>
</reference>
<organism evidence="3 4">
    <name type="scientific">Holothuria leucospilota</name>
    <name type="common">Black long sea cucumber</name>
    <name type="synonym">Mertensiothuria leucospilota</name>
    <dbReference type="NCBI Taxonomy" id="206669"/>
    <lineage>
        <taxon>Eukaryota</taxon>
        <taxon>Metazoa</taxon>
        <taxon>Echinodermata</taxon>
        <taxon>Eleutherozoa</taxon>
        <taxon>Echinozoa</taxon>
        <taxon>Holothuroidea</taxon>
        <taxon>Aspidochirotacea</taxon>
        <taxon>Aspidochirotida</taxon>
        <taxon>Holothuriidae</taxon>
        <taxon>Holothuria</taxon>
    </lineage>
</organism>
<sequence length="224" mass="26615">MYYGDLAVSVFPFCGVTFPVIGQDRIKFSSQWITSFQRFHQPQSSKTPLTKEPFIQSAQGSPKKRPEKIRLEDATYKIVRRHINTLASIQSSLISLTEEIKRLDTLLEKESVPQHLLVRRSRPKLPSNLNHSEELKSAWDSQLNRAGRKLSIIWRQELARQFKRQRDRFREKEERAKTELENTIDSVQALRLFHKLLESNSKKSERKIHHRHQKADRRREHRRK</sequence>
<evidence type="ECO:0000256" key="2">
    <source>
        <dbReference type="SAM" id="MobiDB-lite"/>
    </source>
</evidence>
<accession>A0A9Q1CE85</accession>
<feature type="coiled-coil region" evidence="1">
    <location>
        <begin position="155"/>
        <end position="190"/>
    </location>
</feature>
<name>A0A9Q1CE85_HOLLE</name>